<protein>
    <submittedName>
        <fullName evidence="1">Reverse transcriptase domain-containing protein</fullName>
    </submittedName>
</protein>
<dbReference type="EMBL" id="BKCJ011564934">
    <property type="protein sequence ID" value="GFD42043.1"/>
    <property type="molecule type" value="Genomic_DNA"/>
</dbReference>
<gene>
    <name evidence="1" type="ORF">Tci_914012</name>
</gene>
<dbReference type="AlphaFoldDB" id="A0A699W5L0"/>
<keyword evidence="1" id="KW-0548">Nucleotidyltransferase</keyword>
<sequence>HRWLELLADYDCKSPYHLGKANVVADSLSQKEQIKPLQVRALVMTLHPNLLSQTLKAQTEVIKEENVEAENLQGMDKAFEVRPDRPFVSRTEAGYHSLVI</sequence>
<keyword evidence="1" id="KW-0695">RNA-directed DNA polymerase</keyword>
<name>A0A699W5L0_TANCI</name>
<keyword evidence="1" id="KW-0808">Transferase</keyword>
<comment type="caution">
    <text evidence="1">The sequence shown here is derived from an EMBL/GenBank/DDBJ whole genome shotgun (WGS) entry which is preliminary data.</text>
</comment>
<accession>A0A699W5L0</accession>
<evidence type="ECO:0000313" key="1">
    <source>
        <dbReference type="EMBL" id="GFD42043.1"/>
    </source>
</evidence>
<proteinExistence type="predicted"/>
<feature type="non-terminal residue" evidence="1">
    <location>
        <position position="1"/>
    </location>
</feature>
<dbReference type="GO" id="GO:0003964">
    <property type="term" value="F:RNA-directed DNA polymerase activity"/>
    <property type="evidence" value="ECO:0007669"/>
    <property type="project" value="UniProtKB-KW"/>
</dbReference>
<organism evidence="1">
    <name type="scientific">Tanacetum cinerariifolium</name>
    <name type="common">Dalmatian daisy</name>
    <name type="synonym">Chrysanthemum cinerariifolium</name>
    <dbReference type="NCBI Taxonomy" id="118510"/>
    <lineage>
        <taxon>Eukaryota</taxon>
        <taxon>Viridiplantae</taxon>
        <taxon>Streptophyta</taxon>
        <taxon>Embryophyta</taxon>
        <taxon>Tracheophyta</taxon>
        <taxon>Spermatophyta</taxon>
        <taxon>Magnoliopsida</taxon>
        <taxon>eudicotyledons</taxon>
        <taxon>Gunneridae</taxon>
        <taxon>Pentapetalae</taxon>
        <taxon>asterids</taxon>
        <taxon>campanulids</taxon>
        <taxon>Asterales</taxon>
        <taxon>Asteraceae</taxon>
        <taxon>Asteroideae</taxon>
        <taxon>Anthemideae</taxon>
        <taxon>Anthemidinae</taxon>
        <taxon>Tanacetum</taxon>
    </lineage>
</organism>
<reference evidence="1" key="1">
    <citation type="journal article" date="2019" name="Sci. Rep.">
        <title>Draft genome of Tanacetum cinerariifolium, the natural source of mosquito coil.</title>
        <authorList>
            <person name="Yamashiro T."/>
            <person name="Shiraishi A."/>
            <person name="Satake H."/>
            <person name="Nakayama K."/>
        </authorList>
    </citation>
    <scope>NUCLEOTIDE SEQUENCE</scope>
</reference>